<dbReference type="STRING" id="1122195.SAMN02745164_00696"/>
<dbReference type="OrthoDB" id="281471at2"/>
<comment type="caution">
    <text evidence="4">The sequence shown here is derived from an EMBL/GenBank/DDBJ whole genome shotgun (WGS) entry which is preliminary data.</text>
</comment>
<evidence type="ECO:0000259" key="3">
    <source>
        <dbReference type="PROSITE" id="PS50110"/>
    </source>
</evidence>
<dbReference type="PANTHER" id="PTHR44591">
    <property type="entry name" value="STRESS RESPONSE REGULATOR PROTEIN 1"/>
    <property type="match status" value="1"/>
</dbReference>
<organism evidence="4 5">
    <name type="scientific">Marinitoga hydrogenitolerans (strain DSM 16785 / JCM 12826 / AT1271)</name>
    <dbReference type="NCBI Taxonomy" id="1122195"/>
    <lineage>
        <taxon>Bacteria</taxon>
        <taxon>Thermotogati</taxon>
        <taxon>Thermotogota</taxon>
        <taxon>Thermotogae</taxon>
        <taxon>Petrotogales</taxon>
        <taxon>Petrotogaceae</taxon>
        <taxon>Marinitoga</taxon>
    </lineage>
</organism>
<evidence type="ECO:0000256" key="1">
    <source>
        <dbReference type="ARBA" id="ARBA00022553"/>
    </source>
</evidence>
<dbReference type="GO" id="GO:0000160">
    <property type="term" value="P:phosphorelay signal transduction system"/>
    <property type="evidence" value="ECO:0007669"/>
    <property type="project" value="InterPro"/>
</dbReference>
<dbReference type="Gene3D" id="3.40.50.2300">
    <property type="match status" value="1"/>
</dbReference>
<evidence type="ECO:0000256" key="2">
    <source>
        <dbReference type="PROSITE-ProRule" id="PRU00169"/>
    </source>
</evidence>
<protein>
    <submittedName>
        <fullName evidence="4">CheY chemotaxis protein or a CheY-like REC (Receiver) domain</fullName>
    </submittedName>
</protein>
<dbReference type="InterPro" id="IPR050595">
    <property type="entry name" value="Bact_response_regulator"/>
</dbReference>
<evidence type="ECO:0000313" key="4">
    <source>
        <dbReference type="EMBL" id="SHE56766.1"/>
    </source>
</evidence>
<dbReference type="AlphaFoldDB" id="A0A1M4UJ51"/>
<proteinExistence type="predicted"/>
<feature type="domain" description="Response regulatory" evidence="3">
    <location>
        <begin position="2"/>
        <end position="117"/>
    </location>
</feature>
<gene>
    <name evidence="4" type="ORF">SAMN02745164_00696</name>
</gene>
<dbReference type="InterPro" id="IPR001789">
    <property type="entry name" value="Sig_transdc_resp-reg_receiver"/>
</dbReference>
<sequence length="123" mass="14724">MKILHIDDSNLSLKMLRVLLESHFENTEIISIKPDKYKEHKAKFKKYDMIIIDLTMPVISGFEIIEDLKKENIDIFKVVYSSNVQNIVKKRLSKDINLFLEKPANKEQIKLLKRMYELWKEKK</sequence>
<dbReference type="SUPFAM" id="SSF52172">
    <property type="entry name" value="CheY-like"/>
    <property type="match status" value="1"/>
</dbReference>
<dbReference type="PANTHER" id="PTHR44591:SF3">
    <property type="entry name" value="RESPONSE REGULATORY DOMAIN-CONTAINING PROTEIN"/>
    <property type="match status" value="1"/>
</dbReference>
<dbReference type="RefSeq" id="WP_072863474.1">
    <property type="nucleotide sequence ID" value="NZ_FQUI01000007.1"/>
</dbReference>
<dbReference type="PROSITE" id="PS50110">
    <property type="entry name" value="RESPONSE_REGULATORY"/>
    <property type="match status" value="1"/>
</dbReference>
<accession>A0A1M4UJ51</accession>
<name>A0A1M4UJ51_MARH1</name>
<dbReference type="InterPro" id="IPR011006">
    <property type="entry name" value="CheY-like_superfamily"/>
</dbReference>
<dbReference type="Proteomes" id="UP000184334">
    <property type="component" value="Unassembled WGS sequence"/>
</dbReference>
<dbReference type="SMART" id="SM00448">
    <property type="entry name" value="REC"/>
    <property type="match status" value="1"/>
</dbReference>
<dbReference type="Pfam" id="PF00072">
    <property type="entry name" value="Response_reg"/>
    <property type="match status" value="1"/>
</dbReference>
<reference evidence="4" key="1">
    <citation type="submission" date="2016-11" db="EMBL/GenBank/DDBJ databases">
        <authorList>
            <person name="Varghese N."/>
            <person name="Submissions S."/>
        </authorList>
    </citation>
    <scope>NUCLEOTIDE SEQUENCE [LARGE SCALE GENOMIC DNA]</scope>
    <source>
        <strain evidence="4">DSM 16785</strain>
    </source>
</reference>
<dbReference type="EMBL" id="FQUI01000007">
    <property type="protein sequence ID" value="SHE56766.1"/>
    <property type="molecule type" value="Genomic_DNA"/>
</dbReference>
<feature type="modified residue" description="4-aspartylphosphate" evidence="2">
    <location>
        <position position="53"/>
    </location>
</feature>
<evidence type="ECO:0000313" key="5">
    <source>
        <dbReference type="Proteomes" id="UP000184334"/>
    </source>
</evidence>
<keyword evidence="1 2" id="KW-0597">Phosphoprotein</keyword>
<keyword evidence="5" id="KW-1185">Reference proteome</keyword>